<keyword evidence="2" id="KW-0489">Methyltransferase</keyword>
<dbReference type="InterPro" id="IPR029063">
    <property type="entry name" value="SAM-dependent_MTases_sf"/>
</dbReference>
<evidence type="ECO:0000259" key="1">
    <source>
        <dbReference type="Pfam" id="PF13649"/>
    </source>
</evidence>
<accession>A0ABX8V729</accession>
<reference evidence="2 3" key="1">
    <citation type="journal article" date="2022" name="bioRxiv">
        <title>Ecology and evolution of chlamydial symbionts of arthropods.</title>
        <authorList>
            <person name="Halter T."/>
            <person name="Koestlbacher S."/>
            <person name="Collingro A."/>
            <person name="Sixt B.S."/>
            <person name="Toenshoff E.R."/>
            <person name="Hendrickx F."/>
            <person name="Kostanjsek R."/>
            <person name="Horn M."/>
        </authorList>
    </citation>
    <scope>NUCLEOTIDE SEQUENCE [LARGE SCALE GENOMIC DNA]</scope>
    <source>
        <strain evidence="2">W744xW776</strain>
    </source>
</reference>
<dbReference type="SUPFAM" id="SSF53335">
    <property type="entry name" value="S-adenosyl-L-methionine-dependent methyltransferases"/>
    <property type="match status" value="1"/>
</dbReference>
<sequence>MNKESAAYKSLCTEYYELDKPVPPADALKCYLNYAKEAEGRILEPMCGTGRFLIPLLEQGYTVAGFDSSSHMLKVCREKCADCKLTAELSEDTFETFSQPGKYNLIFITSGSFGHLIAQEEVDKALAFVVERLNSGGKFVFEIETLKSVREPQGIWKGRWVNRPDGSKIVMHVLSRFDPISRVDEGLFRYELWEANEISKTEVEDYRVRYYEPAEMESLLQR</sequence>
<protein>
    <submittedName>
        <fullName evidence="2">Methyltransferase domain</fullName>
    </submittedName>
</protein>
<dbReference type="GO" id="GO:0032259">
    <property type="term" value="P:methylation"/>
    <property type="evidence" value="ECO:0007669"/>
    <property type="project" value="UniProtKB-KW"/>
</dbReference>
<keyword evidence="3" id="KW-1185">Reference proteome</keyword>
<feature type="domain" description="Methyltransferase" evidence="1">
    <location>
        <begin position="42"/>
        <end position="137"/>
    </location>
</feature>
<dbReference type="Proteomes" id="UP000826014">
    <property type="component" value="Chromosome"/>
</dbReference>
<keyword evidence="2" id="KW-0808">Transferase</keyword>
<dbReference type="GO" id="GO:0008168">
    <property type="term" value="F:methyltransferase activity"/>
    <property type="evidence" value="ECO:0007669"/>
    <property type="project" value="UniProtKB-KW"/>
</dbReference>
<proteinExistence type="predicted"/>
<name>A0ABX8V729_9BACT</name>
<gene>
    <name evidence="2" type="ORF">RHABOEDO_001042</name>
</gene>
<dbReference type="Pfam" id="PF13649">
    <property type="entry name" value="Methyltransf_25"/>
    <property type="match status" value="1"/>
</dbReference>
<dbReference type="RefSeq" id="WP_215217521.1">
    <property type="nucleotide sequence ID" value="NZ_CP075587.1"/>
</dbReference>
<dbReference type="Gene3D" id="3.40.50.150">
    <property type="entry name" value="Vaccinia Virus protein VP39"/>
    <property type="match status" value="1"/>
</dbReference>
<organism evidence="2 3">
    <name type="scientific">Candidatus Rhabdochlamydia oedothoracis</name>
    <dbReference type="NCBI Taxonomy" id="2720720"/>
    <lineage>
        <taxon>Bacteria</taxon>
        <taxon>Pseudomonadati</taxon>
        <taxon>Chlamydiota</taxon>
        <taxon>Chlamydiia</taxon>
        <taxon>Parachlamydiales</taxon>
        <taxon>Candidatus Rhabdochlamydiaceae</taxon>
        <taxon>Candidatus Rhabdochlamydia</taxon>
    </lineage>
</organism>
<dbReference type="Gene3D" id="2.20.25.110">
    <property type="entry name" value="S-adenosyl-L-methionine-dependent methyltransferases"/>
    <property type="match status" value="1"/>
</dbReference>
<dbReference type="InterPro" id="IPR041698">
    <property type="entry name" value="Methyltransf_25"/>
</dbReference>
<dbReference type="EMBL" id="CP075587">
    <property type="protein sequence ID" value="QYF48820.1"/>
    <property type="molecule type" value="Genomic_DNA"/>
</dbReference>
<evidence type="ECO:0000313" key="2">
    <source>
        <dbReference type="EMBL" id="QYF48820.1"/>
    </source>
</evidence>
<dbReference type="CDD" id="cd02440">
    <property type="entry name" value="AdoMet_MTases"/>
    <property type="match status" value="1"/>
</dbReference>
<evidence type="ECO:0000313" key="3">
    <source>
        <dbReference type="Proteomes" id="UP000826014"/>
    </source>
</evidence>